<comment type="cofactor">
    <cofactor evidence="1">
        <name>heme</name>
        <dbReference type="ChEBI" id="CHEBI:30413"/>
    </cofactor>
</comment>
<evidence type="ECO:0000313" key="10">
    <source>
        <dbReference type="Proteomes" id="UP000198286"/>
    </source>
</evidence>
<proteinExistence type="inferred from homology"/>
<evidence type="ECO:0000256" key="8">
    <source>
        <dbReference type="RuleBase" id="RU000461"/>
    </source>
</evidence>
<dbReference type="PROSITE" id="PS00086">
    <property type="entry name" value="CYTOCHROME_P450"/>
    <property type="match status" value="1"/>
</dbReference>
<dbReference type="PANTHER" id="PTHR46696:SF4">
    <property type="entry name" value="BIOTIN BIOSYNTHESIS CYTOCHROME P450"/>
    <property type="match status" value="1"/>
</dbReference>
<evidence type="ECO:0000256" key="5">
    <source>
        <dbReference type="ARBA" id="ARBA00023002"/>
    </source>
</evidence>
<name>A0A220YI50_MYCIT</name>
<dbReference type="EMBL" id="CP015267">
    <property type="protein sequence ID" value="ASL17300.1"/>
    <property type="molecule type" value="Genomic_DNA"/>
</dbReference>
<comment type="similarity">
    <text evidence="2 8">Belongs to the cytochrome P450 family.</text>
</comment>
<evidence type="ECO:0000256" key="2">
    <source>
        <dbReference type="ARBA" id="ARBA00010617"/>
    </source>
</evidence>
<dbReference type="SUPFAM" id="SSF48264">
    <property type="entry name" value="Cytochrome P450"/>
    <property type="match status" value="1"/>
</dbReference>
<organism evidence="9 10">
    <name type="scientific">Mycobacterium intracellulare subsp. chimaera</name>
    <dbReference type="NCBI Taxonomy" id="222805"/>
    <lineage>
        <taxon>Bacteria</taxon>
        <taxon>Bacillati</taxon>
        <taxon>Actinomycetota</taxon>
        <taxon>Actinomycetes</taxon>
        <taxon>Mycobacteriales</taxon>
        <taxon>Mycobacteriaceae</taxon>
        <taxon>Mycobacterium</taxon>
        <taxon>Mycobacterium avium complex (MAC)</taxon>
    </lineage>
</organism>
<evidence type="ECO:0000256" key="7">
    <source>
        <dbReference type="ARBA" id="ARBA00023033"/>
    </source>
</evidence>
<dbReference type="Gene3D" id="1.10.630.10">
    <property type="entry name" value="Cytochrome P450"/>
    <property type="match status" value="1"/>
</dbReference>
<dbReference type="InterPro" id="IPR002397">
    <property type="entry name" value="Cyt_P450_B"/>
</dbReference>
<reference evidence="9 10" key="1">
    <citation type="journal article" date="2017" name="Lancet Infect. Dis.">
        <title>Global outbreak of severe Mycobacterium chimaera disease after cardiac surgery: a molecular epidemiological study.</title>
        <authorList>
            <person name="van Ingen J."/>
            <person name="Kohl T."/>
            <person name="Kranzer K."/>
            <person name="Hasse B."/>
            <person name="Keller P."/>
            <person name="Szafranska A."/>
            <person name="Hillemann D."/>
            <person name="Chand M."/>
            <person name="Schreiber P."/>
            <person name="Sommerstein R."/>
            <person name="Berger C."/>
            <person name="Genoni M."/>
            <person name="Ruegg C."/>
            <person name="Troillet N."/>
            <person name="Widmer A.F."/>
            <person name="Becker S.L."/>
            <person name="Herrmann M."/>
            <person name="Eckmanns T."/>
            <person name="Haller S."/>
            <person name="Hoeller C."/>
            <person name="Debast S.B."/>
            <person name="Wolfhagen M.J."/>
            <person name="Hopman J."/>
            <person name="Kluytmans J."/>
            <person name="Langelaar M."/>
            <person name="Notermans D.W."/>
            <person name="ten Oever J."/>
            <person name="van den Barselaar P."/>
            <person name="Vonk A.B.A."/>
            <person name="Vos M.C."/>
            <person name="Ahmed N."/>
            <person name="Brown T."/>
            <person name="Crook D."/>
            <person name="Lamagni T."/>
            <person name="Phin N."/>
            <person name="Smith E.G."/>
            <person name="Zambon M."/>
            <person name="Serr A."/>
            <person name="Goetting T."/>
            <person name="Ebner W."/>
            <person name="Thuermer A."/>
            <person name="Utpatel C."/>
            <person name="Sproer C."/>
            <person name="Bunk B."/>
            <person name="Nubel U."/>
            <person name="Bloemberg G."/>
            <person name="Bottger E."/>
            <person name="Niemann S."/>
            <person name="Wagner D."/>
            <person name="Sax H."/>
        </authorList>
    </citation>
    <scope>NUCLEOTIDE SEQUENCE [LARGE SCALE GENOMIC DNA]</scope>
    <source>
        <strain evidence="9 10">ZUERICH-2</strain>
    </source>
</reference>
<keyword evidence="5 8" id="KW-0560">Oxidoreductase</keyword>
<keyword evidence="6 8" id="KW-0408">Iron</keyword>
<dbReference type="InterPro" id="IPR001128">
    <property type="entry name" value="Cyt_P450"/>
</dbReference>
<keyword evidence="3 8" id="KW-0349">Heme</keyword>
<dbReference type="FunFam" id="1.10.630.10:FF:000018">
    <property type="entry name" value="Cytochrome P450 monooxygenase"/>
    <property type="match status" value="1"/>
</dbReference>
<dbReference type="PRINTS" id="PR00385">
    <property type="entry name" value="P450"/>
</dbReference>
<keyword evidence="4 8" id="KW-0479">Metal-binding</keyword>
<dbReference type="GO" id="GO:0006707">
    <property type="term" value="P:cholesterol catabolic process"/>
    <property type="evidence" value="ECO:0007669"/>
    <property type="project" value="TreeGrafter"/>
</dbReference>
<evidence type="ECO:0000256" key="3">
    <source>
        <dbReference type="ARBA" id="ARBA00022617"/>
    </source>
</evidence>
<evidence type="ECO:0000256" key="6">
    <source>
        <dbReference type="ARBA" id="ARBA00023004"/>
    </source>
</evidence>
<evidence type="ECO:0000256" key="4">
    <source>
        <dbReference type="ARBA" id="ARBA00022723"/>
    </source>
</evidence>
<sequence length="430" mass="47334">MAGAGAKTSAMSTPTVDPETAQAVKVFADPTAYADEPRLHAALTHLRAHAPVSLVDCPPYRPFWAITKHADVMEIERANDLFLNEPRPLLAPAEADDFARAQLDAGMGLRTLIHMDDPRHRVVRAIGADWFRPKAMRALKVRVDELAKSYVDKMMAAGGECDFVQEVAVNYPLYVILSLLGLPESDFPRMLRLTQELFGGDDEEFKRGTTPEEQMQILLDFFSYFSDLTAARRARPTDDLASAIANARVDGEPLSDVDTASYYVIIATAGHDTTSATIAGGLQALIENPDQRARLTADPALMPLATEEMIRWVTPVKEFMRTAVADTAVRGVPIAAGESVYLSYVSANRDEEVFDDPFRFDVGRDPNKHLAFGYGVHFCLGAALARMEVNSFFTELLPRLESVECAGEPELVATTFVGGLKHLPIRYSLR</sequence>
<dbReference type="Pfam" id="PF00067">
    <property type="entry name" value="p450"/>
    <property type="match status" value="1"/>
</dbReference>
<gene>
    <name evidence="9" type="ORF">MYCOZU2_04938</name>
</gene>
<dbReference type="AlphaFoldDB" id="A0A220YI50"/>
<dbReference type="GO" id="GO:0036199">
    <property type="term" value="F:cholest-4-en-3-one 26-monooxygenase activity"/>
    <property type="evidence" value="ECO:0007669"/>
    <property type="project" value="TreeGrafter"/>
</dbReference>
<protein>
    <submittedName>
        <fullName evidence="9">Cytochrome P450 family protein</fullName>
    </submittedName>
</protein>
<dbReference type="InterPro" id="IPR036396">
    <property type="entry name" value="Cyt_P450_sf"/>
</dbReference>
<accession>A0A220YI50</accession>
<dbReference type="GO" id="GO:0008395">
    <property type="term" value="F:steroid hydroxylase activity"/>
    <property type="evidence" value="ECO:0007669"/>
    <property type="project" value="TreeGrafter"/>
</dbReference>
<dbReference type="PRINTS" id="PR00359">
    <property type="entry name" value="BP450"/>
</dbReference>
<dbReference type="GO" id="GO:0005506">
    <property type="term" value="F:iron ion binding"/>
    <property type="evidence" value="ECO:0007669"/>
    <property type="project" value="InterPro"/>
</dbReference>
<dbReference type="CDD" id="cd11033">
    <property type="entry name" value="CYP142-like"/>
    <property type="match status" value="1"/>
</dbReference>
<keyword evidence="7 8" id="KW-0503">Monooxygenase</keyword>
<evidence type="ECO:0000313" key="9">
    <source>
        <dbReference type="EMBL" id="ASL17300.1"/>
    </source>
</evidence>
<dbReference type="InterPro" id="IPR017972">
    <property type="entry name" value="Cyt_P450_CS"/>
</dbReference>
<dbReference type="GO" id="GO:0020037">
    <property type="term" value="F:heme binding"/>
    <property type="evidence" value="ECO:0007669"/>
    <property type="project" value="InterPro"/>
</dbReference>
<dbReference type="Proteomes" id="UP000198286">
    <property type="component" value="Chromosome"/>
</dbReference>
<evidence type="ECO:0000256" key="1">
    <source>
        <dbReference type="ARBA" id="ARBA00001971"/>
    </source>
</evidence>
<dbReference type="PANTHER" id="PTHR46696">
    <property type="entry name" value="P450, PUTATIVE (EUROFUNG)-RELATED"/>
    <property type="match status" value="1"/>
</dbReference>